<dbReference type="EMBL" id="LAZR01042602">
    <property type="protein sequence ID" value="KKL09136.1"/>
    <property type="molecule type" value="Genomic_DNA"/>
</dbReference>
<evidence type="ECO:0000256" key="1">
    <source>
        <dbReference type="SAM" id="MobiDB-lite"/>
    </source>
</evidence>
<reference evidence="2" key="1">
    <citation type="journal article" date="2015" name="Nature">
        <title>Complex archaea that bridge the gap between prokaryotes and eukaryotes.</title>
        <authorList>
            <person name="Spang A."/>
            <person name="Saw J.H."/>
            <person name="Jorgensen S.L."/>
            <person name="Zaremba-Niedzwiedzka K."/>
            <person name="Martijn J."/>
            <person name="Lind A.E."/>
            <person name="van Eijk R."/>
            <person name="Schleper C."/>
            <person name="Guy L."/>
            <person name="Ettema T.J."/>
        </authorList>
    </citation>
    <scope>NUCLEOTIDE SEQUENCE</scope>
</reference>
<comment type="caution">
    <text evidence="2">The sequence shown here is derived from an EMBL/GenBank/DDBJ whole genome shotgun (WGS) entry which is preliminary data.</text>
</comment>
<sequence length="62" mass="6670">MESKILKRLNGSELLMMSILGNVYSQGSIDNELDRRALHGPPAQRRAKTAVASDQSASTIAA</sequence>
<proteinExistence type="predicted"/>
<feature type="region of interest" description="Disordered" evidence="1">
    <location>
        <begin position="40"/>
        <end position="62"/>
    </location>
</feature>
<accession>A0A0F9CTW0</accession>
<organism evidence="2">
    <name type="scientific">marine sediment metagenome</name>
    <dbReference type="NCBI Taxonomy" id="412755"/>
    <lineage>
        <taxon>unclassified sequences</taxon>
        <taxon>metagenomes</taxon>
        <taxon>ecological metagenomes</taxon>
    </lineage>
</organism>
<evidence type="ECO:0000313" key="2">
    <source>
        <dbReference type="EMBL" id="KKL09136.1"/>
    </source>
</evidence>
<gene>
    <name evidence="2" type="ORF">LCGC14_2568900</name>
</gene>
<name>A0A0F9CTW0_9ZZZZ</name>
<protein>
    <submittedName>
        <fullName evidence="2">Uncharacterized protein</fullName>
    </submittedName>
</protein>
<dbReference type="AlphaFoldDB" id="A0A0F9CTW0"/>
<feature type="compositionally biased region" description="Polar residues" evidence="1">
    <location>
        <begin position="52"/>
        <end position="62"/>
    </location>
</feature>